<sequence length="103" mass="11661">MTSYLLMTVLVMAVMTYLPRMLPLTFFKKEIHSRFIRSLLYYVPYAVLSALTFPSIFYATGNMVSAFIGGLAGIYFAYRQKGLVFVACMTVICSFIAQIVIPF</sequence>
<feature type="transmembrane region" description="Helical" evidence="1">
    <location>
        <begin position="39"/>
        <end position="57"/>
    </location>
</feature>
<evidence type="ECO:0000313" key="2">
    <source>
        <dbReference type="EMBL" id="OUQ34132.1"/>
    </source>
</evidence>
<evidence type="ECO:0000313" key="3">
    <source>
        <dbReference type="Proteomes" id="UP000195305"/>
    </source>
</evidence>
<dbReference type="OrthoDB" id="9811308at2"/>
<comment type="caution">
    <text evidence="2">The sequence shown here is derived from an EMBL/GenBank/DDBJ whole genome shotgun (WGS) entry which is preliminary data.</text>
</comment>
<organism evidence="2 3">
    <name type="scientific">Massilimicrobiota timonensis</name>
    <dbReference type="NCBI Taxonomy" id="1776392"/>
    <lineage>
        <taxon>Bacteria</taxon>
        <taxon>Bacillati</taxon>
        <taxon>Bacillota</taxon>
        <taxon>Erysipelotrichia</taxon>
        <taxon>Erysipelotrichales</taxon>
        <taxon>Erysipelotrichaceae</taxon>
        <taxon>Massilimicrobiota</taxon>
    </lineage>
</organism>
<keyword evidence="1" id="KW-0472">Membrane</keyword>
<protein>
    <submittedName>
        <fullName evidence="2">Branched-chain amino acid transporter</fullName>
    </submittedName>
</protein>
<dbReference type="Pfam" id="PF05437">
    <property type="entry name" value="AzlD"/>
    <property type="match status" value="1"/>
</dbReference>
<reference evidence="2 3" key="1">
    <citation type="journal article" date="2018" name="BMC Genomics">
        <title>Whole genome sequencing and function prediction of 133 gut anaerobes isolated from chicken caecum in pure cultures.</title>
        <authorList>
            <person name="Medvecky M."/>
            <person name="Cejkova D."/>
            <person name="Polansky O."/>
            <person name="Karasova D."/>
            <person name="Kubasova T."/>
            <person name="Cizek A."/>
            <person name="Rychlik I."/>
        </authorList>
    </citation>
    <scope>NUCLEOTIDE SEQUENCE [LARGE SCALE GENOMIC DNA]</scope>
    <source>
        <strain evidence="2 3">An13</strain>
    </source>
</reference>
<feature type="transmembrane region" description="Helical" evidence="1">
    <location>
        <begin position="63"/>
        <end position="78"/>
    </location>
</feature>
<dbReference type="EMBL" id="NFLJ01000020">
    <property type="protein sequence ID" value="OUQ34132.1"/>
    <property type="molecule type" value="Genomic_DNA"/>
</dbReference>
<evidence type="ECO:0000256" key="1">
    <source>
        <dbReference type="SAM" id="Phobius"/>
    </source>
</evidence>
<keyword evidence="3" id="KW-1185">Reference proteome</keyword>
<gene>
    <name evidence="2" type="ORF">B5E75_07990</name>
</gene>
<feature type="transmembrane region" description="Helical" evidence="1">
    <location>
        <begin position="6"/>
        <end position="27"/>
    </location>
</feature>
<dbReference type="InterPro" id="IPR008407">
    <property type="entry name" value="Brnchd-chn_aa_trnsp_AzlD"/>
</dbReference>
<name>A0A1Y4SYW5_9FIRM</name>
<feature type="transmembrane region" description="Helical" evidence="1">
    <location>
        <begin position="83"/>
        <end position="101"/>
    </location>
</feature>
<dbReference type="AlphaFoldDB" id="A0A1Y4SYW5"/>
<proteinExistence type="predicted"/>
<accession>A0A1Y4SYW5</accession>
<keyword evidence="1" id="KW-0812">Transmembrane</keyword>
<keyword evidence="1" id="KW-1133">Transmembrane helix</keyword>
<dbReference type="Proteomes" id="UP000195305">
    <property type="component" value="Unassembled WGS sequence"/>
</dbReference>